<keyword evidence="7" id="KW-0732">Signal</keyword>
<dbReference type="GO" id="GO:0006508">
    <property type="term" value="P:proteolysis"/>
    <property type="evidence" value="ECO:0007669"/>
    <property type="project" value="InterPro"/>
</dbReference>
<dbReference type="InterPro" id="IPR043504">
    <property type="entry name" value="Peptidase_S1_PA_chymotrypsin"/>
</dbReference>
<gene>
    <name evidence="9" type="ORF">PMACD_LOCUS10252</name>
</gene>
<dbReference type="OrthoDB" id="6261922at2759"/>
<evidence type="ECO:0000256" key="3">
    <source>
        <dbReference type="ARBA" id="ARBA00023157"/>
    </source>
</evidence>
<evidence type="ECO:0000256" key="1">
    <source>
        <dbReference type="ARBA" id="ARBA00004613"/>
    </source>
</evidence>
<comment type="caution">
    <text evidence="9">The sequence shown here is derived from an EMBL/GenBank/DDBJ whole genome shotgun (WGS) entry which is preliminary data.</text>
</comment>
<feature type="domain" description="Peptidase S1" evidence="8">
    <location>
        <begin position="121"/>
        <end position="372"/>
    </location>
</feature>
<dbReference type="FunFam" id="2.40.10.10:FF:000038">
    <property type="entry name" value="Serine protease"/>
    <property type="match status" value="1"/>
</dbReference>
<dbReference type="InterPro" id="IPR001314">
    <property type="entry name" value="Peptidase_S1A"/>
</dbReference>
<accession>A0A821UEB3</accession>
<dbReference type="EMBL" id="CAJOBZ010000031">
    <property type="protein sequence ID" value="CAF4888614.1"/>
    <property type="molecule type" value="Genomic_DNA"/>
</dbReference>
<dbReference type="Proteomes" id="UP000663880">
    <property type="component" value="Unassembled WGS sequence"/>
</dbReference>
<dbReference type="GO" id="GO:0004252">
    <property type="term" value="F:serine-type endopeptidase activity"/>
    <property type="evidence" value="ECO:0007669"/>
    <property type="project" value="InterPro"/>
</dbReference>
<feature type="chain" id="PRO_5032432828" description="Phenoloxidase-activating factor 2" evidence="7">
    <location>
        <begin position="18"/>
        <end position="383"/>
    </location>
</feature>
<keyword evidence="2" id="KW-0964">Secreted</keyword>
<organism evidence="9 10">
    <name type="scientific">Pieris macdunnoughi</name>
    <dbReference type="NCBI Taxonomy" id="345717"/>
    <lineage>
        <taxon>Eukaryota</taxon>
        <taxon>Metazoa</taxon>
        <taxon>Ecdysozoa</taxon>
        <taxon>Arthropoda</taxon>
        <taxon>Hexapoda</taxon>
        <taxon>Insecta</taxon>
        <taxon>Pterygota</taxon>
        <taxon>Neoptera</taxon>
        <taxon>Endopterygota</taxon>
        <taxon>Lepidoptera</taxon>
        <taxon>Glossata</taxon>
        <taxon>Ditrysia</taxon>
        <taxon>Papilionoidea</taxon>
        <taxon>Pieridae</taxon>
        <taxon>Pierinae</taxon>
        <taxon>Pieris</taxon>
    </lineage>
</organism>
<dbReference type="PROSITE" id="PS50240">
    <property type="entry name" value="TRYPSIN_DOM"/>
    <property type="match status" value="1"/>
</dbReference>
<dbReference type="Gene3D" id="2.40.10.10">
    <property type="entry name" value="Trypsin-like serine proteases"/>
    <property type="match status" value="1"/>
</dbReference>
<dbReference type="SMART" id="SM00020">
    <property type="entry name" value="Tryp_SPc"/>
    <property type="match status" value="1"/>
</dbReference>
<feature type="signal peptide" evidence="7">
    <location>
        <begin position="1"/>
        <end position="17"/>
    </location>
</feature>
<keyword evidence="3" id="KW-1015">Disulfide bond</keyword>
<dbReference type="InterPro" id="IPR001254">
    <property type="entry name" value="Trypsin_dom"/>
</dbReference>
<evidence type="ECO:0000259" key="8">
    <source>
        <dbReference type="PROSITE" id="PS50240"/>
    </source>
</evidence>
<reference evidence="9" key="1">
    <citation type="submission" date="2021-02" db="EMBL/GenBank/DDBJ databases">
        <authorList>
            <person name="Steward A R."/>
        </authorList>
    </citation>
    <scope>NUCLEOTIDE SEQUENCE</scope>
</reference>
<keyword evidence="10" id="KW-1185">Reference proteome</keyword>
<dbReference type="AlphaFoldDB" id="A0A821UEB3"/>
<evidence type="ECO:0000256" key="6">
    <source>
        <dbReference type="ARBA" id="ARBA00076468"/>
    </source>
</evidence>
<proteinExistence type="inferred from homology"/>
<dbReference type="Pfam" id="PF00089">
    <property type="entry name" value="Trypsin"/>
    <property type="match status" value="1"/>
</dbReference>
<protein>
    <recommendedName>
        <fullName evidence="5">Phenoloxidase-activating factor 2</fullName>
    </recommendedName>
    <alternativeName>
        <fullName evidence="6">Prophenoloxidase-activating factor II</fullName>
    </alternativeName>
</protein>
<dbReference type="PANTHER" id="PTHR24256">
    <property type="entry name" value="TRYPTASE-RELATED"/>
    <property type="match status" value="1"/>
</dbReference>
<evidence type="ECO:0000256" key="7">
    <source>
        <dbReference type="SAM" id="SignalP"/>
    </source>
</evidence>
<evidence type="ECO:0000256" key="5">
    <source>
        <dbReference type="ARBA" id="ARBA00068096"/>
    </source>
</evidence>
<dbReference type="InterPro" id="IPR009003">
    <property type="entry name" value="Peptidase_S1_PA"/>
</dbReference>
<dbReference type="PRINTS" id="PR00722">
    <property type="entry name" value="CHYMOTRYPSIN"/>
</dbReference>
<evidence type="ECO:0000313" key="9">
    <source>
        <dbReference type="EMBL" id="CAF4888614.1"/>
    </source>
</evidence>
<sequence length="383" mass="42628">MDLIIRFLLLGVLSVSAQDMQDILNNVFGTPPPLPDTNERCIQKNGGEGRCMPYNLCGTSNKTIDIQVHQECKLYLDTCCSITKEDVQNTTDSDEIYDEEEVGCGKHNPNGIEMPTSGMRTMGVDNSEAKFGEFPWIVAVFEKKLKNGKTTMVYMGAGSIIHPEVVLTAAHITGGVMGVRAGEWDSKTTNEPFAHQTVGVKEIVVHEKYSRQRQNMHYDIAMLILSSSLILTDHVGVVCLPPPGTVRTPTGTRCLATGWGKDKFQNGHYQNILKKVELPVVDRRYCQYLLRRTRLSHHFKLHKSFMCAGAESDNDTCKGDGGAPLACPIPDQNDRYVQNGIVSWGIGCGEDGLPGVYVDVTFFRRWIDDQMATRNFDTSSYTY</sequence>
<dbReference type="CDD" id="cd00190">
    <property type="entry name" value="Tryp_SPc"/>
    <property type="match status" value="1"/>
</dbReference>
<dbReference type="SUPFAM" id="SSF50494">
    <property type="entry name" value="Trypsin-like serine proteases"/>
    <property type="match status" value="1"/>
</dbReference>
<comment type="subcellular location">
    <subcellularLocation>
        <location evidence="1">Secreted</location>
    </subcellularLocation>
</comment>
<evidence type="ECO:0000313" key="10">
    <source>
        <dbReference type="Proteomes" id="UP000663880"/>
    </source>
</evidence>
<evidence type="ECO:0000256" key="2">
    <source>
        <dbReference type="ARBA" id="ARBA00022525"/>
    </source>
</evidence>
<dbReference type="InterPro" id="IPR051487">
    <property type="entry name" value="Ser/Thr_Proteases_Immune/Dev"/>
</dbReference>
<evidence type="ECO:0000256" key="4">
    <source>
        <dbReference type="ARBA" id="ARBA00024195"/>
    </source>
</evidence>
<name>A0A821UEB3_9NEOP</name>
<dbReference type="GO" id="GO:0005576">
    <property type="term" value="C:extracellular region"/>
    <property type="evidence" value="ECO:0007669"/>
    <property type="project" value="UniProtKB-SubCell"/>
</dbReference>
<comment type="similarity">
    <text evidence="4">Belongs to the peptidase S1 family. CLIP subfamily.</text>
</comment>